<dbReference type="OMA" id="NHGSRKV"/>
<dbReference type="Gene3D" id="3.40.50.1820">
    <property type="entry name" value="alpha/beta hydrolase"/>
    <property type="match status" value="1"/>
</dbReference>
<reference evidence="1 2" key="1">
    <citation type="journal article" date="2010" name="Nature">
        <title>Perigord black truffle genome uncovers evolutionary origins and mechanisms of symbiosis.</title>
        <authorList>
            <person name="Martin F."/>
            <person name="Kohler A."/>
            <person name="Murat C."/>
            <person name="Balestrini R."/>
            <person name="Coutinho P.M."/>
            <person name="Jaillon O."/>
            <person name="Montanini B."/>
            <person name="Morin E."/>
            <person name="Noel B."/>
            <person name="Percudani R."/>
            <person name="Porcel B."/>
            <person name="Rubini A."/>
            <person name="Amicucci A."/>
            <person name="Amselem J."/>
            <person name="Anthouard V."/>
            <person name="Arcioni S."/>
            <person name="Artiguenave F."/>
            <person name="Aury J.M."/>
            <person name="Ballario P."/>
            <person name="Bolchi A."/>
            <person name="Brenna A."/>
            <person name="Brun A."/>
            <person name="Buee M."/>
            <person name="Cantarel B."/>
            <person name="Chevalier G."/>
            <person name="Couloux A."/>
            <person name="Da Silva C."/>
            <person name="Denoeud F."/>
            <person name="Duplessis S."/>
            <person name="Ghignone S."/>
            <person name="Hilselberger B."/>
            <person name="Iotti M."/>
            <person name="Marcais B."/>
            <person name="Mello A."/>
            <person name="Miranda M."/>
            <person name="Pacioni G."/>
            <person name="Quesneville H."/>
            <person name="Riccioni C."/>
            <person name="Ruotolo R."/>
            <person name="Splivallo R."/>
            <person name="Stocchi V."/>
            <person name="Tisserant E."/>
            <person name="Viscomi A.R."/>
            <person name="Zambonelli A."/>
            <person name="Zampieri E."/>
            <person name="Henrissat B."/>
            <person name="Lebrun M.H."/>
            <person name="Paolocci F."/>
            <person name="Bonfante P."/>
            <person name="Ottonello S."/>
            <person name="Wincker P."/>
        </authorList>
    </citation>
    <scope>NUCLEOTIDE SEQUENCE [LARGE SCALE GENOMIC DNA]</scope>
    <source>
        <strain evidence="1 2">Mel28</strain>
    </source>
</reference>
<dbReference type="PANTHER" id="PTHR47381:SF3">
    <property type="entry name" value="ALPHA_BETA-HYDROLASES SUPERFAMILY PROTEIN"/>
    <property type="match status" value="1"/>
</dbReference>
<proteinExistence type="predicted"/>
<gene>
    <name evidence="1" type="ORF">GSTUM_00003667001</name>
</gene>
<dbReference type="eggNOG" id="ENOG502RYPD">
    <property type="taxonomic scope" value="Eukaryota"/>
</dbReference>
<dbReference type="PANTHER" id="PTHR47381">
    <property type="entry name" value="ALPHA/BETA-HYDROLASES SUPERFAMILY PROTEIN"/>
    <property type="match status" value="1"/>
</dbReference>
<dbReference type="KEGG" id="tml:GSTUM_00003667001"/>
<evidence type="ECO:0000313" key="2">
    <source>
        <dbReference type="Proteomes" id="UP000006911"/>
    </source>
</evidence>
<organism evidence="1 2">
    <name type="scientific">Tuber melanosporum (strain Mel28)</name>
    <name type="common">Perigord black truffle</name>
    <dbReference type="NCBI Taxonomy" id="656061"/>
    <lineage>
        <taxon>Eukaryota</taxon>
        <taxon>Fungi</taxon>
        <taxon>Dikarya</taxon>
        <taxon>Ascomycota</taxon>
        <taxon>Pezizomycotina</taxon>
        <taxon>Pezizomycetes</taxon>
        <taxon>Pezizales</taxon>
        <taxon>Tuberaceae</taxon>
        <taxon>Tuber</taxon>
    </lineage>
</organism>
<dbReference type="RefSeq" id="XP_002837363.1">
    <property type="nucleotide sequence ID" value="XM_002837317.1"/>
</dbReference>
<protein>
    <submittedName>
        <fullName evidence="1">(Perigord truffle) hypothetical protein</fullName>
    </submittedName>
</protein>
<dbReference type="AlphaFoldDB" id="D5GAL1"/>
<evidence type="ECO:0000313" key="1">
    <source>
        <dbReference type="EMBL" id="CAZ81554.1"/>
    </source>
</evidence>
<name>D5GAL1_TUBMM</name>
<dbReference type="HOGENOM" id="CLU_048444_1_0_1"/>
<dbReference type="Proteomes" id="UP000006911">
    <property type="component" value="Unassembled WGS sequence"/>
</dbReference>
<dbReference type="SUPFAM" id="SSF53474">
    <property type="entry name" value="alpha/beta-Hydrolases"/>
    <property type="match status" value="1"/>
</dbReference>
<keyword evidence="2" id="KW-1185">Reference proteome</keyword>
<dbReference type="EMBL" id="FN430079">
    <property type="protein sequence ID" value="CAZ81554.1"/>
    <property type="molecule type" value="Genomic_DNA"/>
</dbReference>
<accession>D5GAL1</accession>
<dbReference type="InParanoid" id="D5GAL1"/>
<dbReference type="InterPro" id="IPR029058">
    <property type="entry name" value="AB_hydrolase_fold"/>
</dbReference>
<sequence>MQSPIPISDPALLQIPLDTQTLNISGLPIKIYGLSSHPPSTPLTCVHLLHPRHETHEYMSGIARSLLFSPASPDSHSRALICAAFDARNHGVRMTSPLANGSWKEGNATHAEDLFSLYHGTVEDLRVVIEYLGVYLRRPLRHFAVGVSLGGHAAYLALALPRVEGVVSVIGCPDYGRLIGARAEKSGVDVREVFEGAGLGAIVGRLDPAAVGVEGLRGVWKGKRLLALSGGADGLVPYACSEPFLAEVRRAVGRGELELGVEDIVYEGVKHECTSEMVRELVRWFDACFKDMDGALKGSSVL</sequence>
<dbReference type="GeneID" id="9187494"/>